<evidence type="ECO:0000313" key="3">
    <source>
        <dbReference type="Proteomes" id="UP000541444"/>
    </source>
</evidence>
<organism evidence="2 3">
    <name type="scientific">Kingdonia uniflora</name>
    <dbReference type="NCBI Taxonomy" id="39325"/>
    <lineage>
        <taxon>Eukaryota</taxon>
        <taxon>Viridiplantae</taxon>
        <taxon>Streptophyta</taxon>
        <taxon>Embryophyta</taxon>
        <taxon>Tracheophyta</taxon>
        <taxon>Spermatophyta</taxon>
        <taxon>Magnoliopsida</taxon>
        <taxon>Ranunculales</taxon>
        <taxon>Circaeasteraceae</taxon>
        <taxon>Kingdonia</taxon>
    </lineage>
</organism>
<name>A0A7J7MX78_9MAGN</name>
<evidence type="ECO:0000259" key="1">
    <source>
        <dbReference type="Pfam" id="PF14111"/>
    </source>
</evidence>
<dbReference type="OrthoDB" id="1750606at2759"/>
<evidence type="ECO:0000313" key="2">
    <source>
        <dbReference type="EMBL" id="KAF6159394.1"/>
    </source>
</evidence>
<proteinExistence type="predicted"/>
<dbReference type="InterPro" id="IPR040256">
    <property type="entry name" value="At4g02000-like"/>
</dbReference>
<sequence>MDMEAGAKIKHHAAIENHTVQAIKDNEVLGKSIPQNKIPATVGAIVHISYADKVWGPETKNTAAVGLIEAGRRGGTLIILIPREELSDCISTYKFSLIGRLDLLKIKFATVQEYANTHWKTKGPCKLIPIGKGFFIVKSESKEDKIYIWSRGPWMVEQMPMRLMPWNPFF</sequence>
<keyword evidence="3" id="KW-1185">Reference proteome</keyword>
<dbReference type="Proteomes" id="UP000541444">
    <property type="component" value="Unassembled WGS sequence"/>
</dbReference>
<dbReference type="InterPro" id="IPR025558">
    <property type="entry name" value="DUF4283"/>
</dbReference>
<gene>
    <name evidence="2" type="ORF">GIB67_032165</name>
</gene>
<reference evidence="2 3" key="1">
    <citation type="journal article" date="2020" name="IScience">
        <title>Genome Sequencing of the Endangered Kingdonia uniflora (Circaeasteraceae, Ranunculales) Reveals Potential Mechanisms of Evolutionary Specialization.</title>
        <authorList>
            <person name="Sun Y."/>
            <person name="Deng T."/>
            <person name="Zhang A."/>
            <person name="Moore M.J."/>
            <person name="Landis J.B."/>
            <person name="Lin N."/>
            <person name="Zhang H."/>
            <person name="Zhang X."/>
            <person name="Huang J."/>
            <person name="Zhang X."/>
            <person name="Sun H."/>
            <person name="Wang H."/>
        </authorList>
    </citation>
    <scope>NUCLEOTIDE SEQUENCE [LARGE SCALE GENOMIC DNA]</scope>
    <source>
        <strain evidence="2">TB1705</strain>
        <tissue evidence="2">Leaf</tissue>
    </source>
</reference>
<dbReference type="EMBL" id="JACGCM010001193">
    <property type="protein sequence ID" value="KAF6159394.1"/>
    <property type="molecule type" value="Genomic_DNA"/>
</dbReference>
<protein>
    <recommendedName>
        <fullName evidence="1">DUF4283 domain-containing protein</fullName>
    </recommendedName>
</protein>
<dbReference type="PANTHER" id="PTHR31286">
    <property type="entry name" value="GLYCINE-RICH CELL WALL STRUCTURAL PROTEIN 1.8-LIKE"/>
    <property type="match status" value="1"/>
</dbReference>
<dbReference type="Pfam" id="PF14111">
    <property type="entry name" value="DUF4283"/>
    <property type="match status" value="1"/>
</dbReference>
<accession>A0A7J7MX78</accession>
<comment type="caution">
    <text evidence="2">The sequence shown here is derived from an EMBL/GenBank/DDBJ whole genome shotgun (WGS) entry which is preliminary data.</text>
</comment>
<feature type="domain" description="DUF4283" evidence="1">
    <location>
        <begin position="94"/>
        <end position="170"/>
    </location>
</feature>
<dbReference type="PANTHER" id="PTHR31286:SF180">
    <property type="entry name" value="OS10G0362600 PROTEIN"/>
    <property type="match status" value="1"/>
</dbReference>
<dbReference type="AlphaFoldDB" id="A0A7J7MX78"/>